<keyword evidence="7" id="KW-0949">S-adenosyl-L-methionine</keyword>
<dbReference type="GO" id="GO:0005634">
    <property type="term" value="C:nucleus"/>
    <property type="evidence" value="ECO:0007669"/>
    <property type="project" value="TreeGrafter"/>
</dbReference>
<dbReference type="InterPro" id="IPR036075">
    <property type="entry name" value="ARMT-1-like_metal-bd_sf"/>
</dbReference>
<comment type="catalytic activity">
    <reaction evidence="2 13">
        <text>beta-D-fructose 1-phosphate + H2O = D-fructose + phosphate</text>
        <dbReference type="Rhea" id="RHEA:35603"/>
        <dbReference type="ChEBI" id="CHEBI:15377"/>
        <dbReference type="ChEBI" id="CHEBI:37721"/>
        <dbReference type="ChEBI" id="CHEBI:43474"/>
        <dbReference type="ChEBI" id="CHEBI:138881"/>
    </reaction>
</comment>
<dbReference type="FunFam" id="1.20.930.60:FF:000002">
    <property type="entry name" value="Protein-glutamate O-methyltransferase C1393.13"/>
    <property type="match status" value="1"/>
</dbReference>
<evidence type="ECO:0000313" key="16">
    <source>
        <dbReference type="EMBL" id="KAF2900418.1"/>
    </source>
</evidence>
<comment type="cofactor">
    <cofactor evidence="13">
        <name>Mn(2+)</name>
        <dbReference type="ChEBI" id="CHEBI:29035"/>
    </cofactor>
    <cofactor evidence="13">
        <name>Ni(2+)</name>
        <dbReference type="ChEBI" id="CHEBI:49786"/>
    </cofactor>
</comment>
<evidence type="ECO:0000256" key="6">
    <source>
        <dbReference type="ARBA" id="ARBA00022679"/>
    </source>
</evidence>
<dbReference type="SUPFAM" id="SSF111321">
    <property type="entry name" value="AF1104-like"/>
    <property type="match status" value="1"/>
</dbReference>
<evidence type="ECO:0000256" key="14">
    <source>
        <dbReference type="SAM" id="SignalP"/>
    </source>
</evidence>
<dbReference type="Gene3D" id="1.20.930.60">
    <property type="match status" value="1"/>
</dbReference>
<keyword evidence="14" id="KW-0732">Signal</keyword>
<dbReference type="EMBL" id="VTPC01002203">
    <property type="protein sequence ID" value="KAF2900418.1"/>
    <property type="molecule type" value="Genomic_DNA"/>
</dbReference>
<evidence type="ECO:0000256" key="4">
    <source>
        <dbReference type="ARBA" id="ARBA00022596"/>
    </source>
</evidence>
<feature type="domain" description="Damage-control phosphatase ARMT1-like metal-binding" evidence="15">
    <location>
        <begin position="54"/>
        <end position="431"/>
    </location>
</feature>
<evidence type="ECO:0000256" key="12">
    <source>
        <dbReference type="ARBA" id="ARBA00048809"/>
    </source>
</evidence>
<feature type="chain" id="PRO_5035464735" description="Sugar phosphate phosphatase" evidence="14">
    <location>
        <begin position="25"/>
        <end position="463"/>
    </location>
</feature>
<dbReference type="PANTHER" id="PTHR12260:SF6">
    <property type="entry name" value="DAMAGE-CONTROL PHOSPHATASE ARMT1"/>
    <property type="match status" value="1"/>
</dbReference>
<evidence type="ECO:0000256" key="5">
    <source>
        <dbReference type="ARBA" id="ARBA00022603"/>
    </source>
</evidence>
<dbReference type="GO" id="GO:0016791">
    <property type="term" value="F:phosphatase activity"/>
    <property type="evidence" value="ECO:0007669"/>
    <property type="project" value="TreeGrafter"/>
</dbReference>
<evidence type="ECO:0000256" key="7">
    <source>
        <dbReference type="ARBA" id="ARBA00022691"/>
    </source>
</evidence>
<protein>
    <recommendedName>
        <fullName evidence="13">Sugar phosphate phosphatase</fullName>
        <ecNumber evidence="13">2.1.1.-</ecNumber>
        <ecNumber evidence="13">3.1.3.-</ecNumber>
    </recommendedName>
</protein>
<keyword evidence="17" id="KW-1185">Reference proteome</keyword>
<keyword evidence="6" id="KW-0808">Transferase</keyword>
<dbReference type="Proteomes" id="UP000801492">
    <property type="component" value="Unassembled WGS sequence"/>
</dbReference>
<dbReference type="AlphaFoldDB" id="A0A8K0GJT0"/>
<comment type="catalytic activity">
    <reaction evidence="1 13">
        <text>L-glutamyl-[protein] + S-adenosyl-L-methionine = [protein]-L-glutamate 5-O-methyl ester + S-adenosyl-L-homocysteine</text>
        <dbReference type="Rhea" id="RHEA:24452"/>
        <dbReference type="Rhea" id="RHEA-COMP:10208"/>
        <dbReference type="Rhea" id="RHEA-COMP:10311"/>
        <dbReference type="ChEBI" id="CHEBI:29973"/>
        <dbReference type="ChEBI" id="CHEBI:57856"/>
        <dbReference type="ChEBI" id="CHEBI:59789"/>
        <dbReference type="ChEBI" id="CHEBI:82795"/>
    </reaction>
</comment>
<proteinExistence type="inferred from homology"/>
<dbReference type="FunFam" id="3.40.50.10880:FF:000002">
    <property type="entry name" value="Acidic residue methyltransferase 1"/>
    <property type="match status" value="1"/>
</dbReference>
<evidence type="ECO:0000256" key="10">
    <source>
        <dbReference type="ARBA" id="ARBA00023211"/>
    </source>
</evidence>
<comment type="caution">
    <text evidence="16">The sequence shown here is derived from an EMBL/GenBank/DDBJ whole genome shotgun (WGS) entry which is preliminary data.</text>
</comment>
<dbReference type="GO" id="GO:0051998">
    <property type="term" value="F:protein carboxyl O-methyltransferase activity"/>
    <property type="evidence" value="ECO:0007669"/>
    <property type="project" value="UniProtKB-UniRule"/>
</dbReference>
<accession>A0A8K0GJT0</accession>
<evidence type="ECO:0000256" key="9">
    <source>
        <dbReference type="ARBA" id="ARBA00022801"/>
    </source>
</evidence>
<dbReference type="PANTHER" id="PTHR12260">
    <property type="entry name" value="DAMAGE-CONTROL PHOSPHATASE ARMT1"/>
    <property type="match status" value="1"/>
</dbReference>
<dbReference type="GO" id="GO:0046872">
    <property type="term" value="F:metal ion binding"/>
    <property type="evidence" value="ECO:0007669"/>
    <property type="project" value="UniProtKB-UniRule"/>
</dbReference>
<dbReference type="EC" id="3.1.3.-" evidence="13"/>
<keyword evidence="9 13" id="KW-0378">Hydrolase</keyword>
<dbReference type="InterPro" id="IPR039763">
    <property type="entry name" value="ARMT1"/>
</dbReference>
<dbReference type="InterPro" id="IPR002791">
    <property type="entry name" value="ARMT1-like_metal-bd"/>
</dbReference>
<comment type="catalytic activity">
    <reaction evidence="12 13">
        <text>beta-D-fructose 6-phosphate = dihydroxyacetone + D-glyceraldehyde 3-phosphate</text>
        <dbReference type="Rhea" id="RHEA:28002"/>
        <dbReference type="ChEBI" id="CHEBI:16016"/>
        <dbReference type="ChEBI" id="CHEBI:57634"/>
        <dbReference type="ChEBI" id="CHEBI:59776"/>
    </reaction>
</comment>
<reference evidence="16" key="1">
    <citation type="submission" date="2019-08" db="EMBL/GenBank/DDBJ databases">
        <title>The genome of the North American firefly Photinus pyralis.</title>
        <authorList>
            <consortium name="Photinus pyralis genome working group"/>
            <person name="Fallon T.R."/>
            <person name="Sander Lower S.E."/>
            <person name="Weng J.-K."/>
        </authorList>
    </citation>
    <scope>NUCLEOTIDE SEQUENCE</scope>
    <source>
        <strain evidence="16">TRF0915ILg1</strain>
        <tissue evidence="16">Whole body</tissue>
    </source>
</reference>
<evidence type="ECO:0000256" key="1">
    <source>
        <dbReference type="ARBA" id="ARBA00000807"/>
    </source>
</evidence>
<evidence type="ECO:0000256" key="3">
    <source>
        <dbReference type="ARBA" id="ARBA00009519"/>
    </source>
</evidence>
<comment type="function">
    <text evidence="11 13">Metal-dependent phosphatase that shows phosphatase activity against several substrates, including fructose-1-phosphate and fructose-6-phosphate. Its preference for fructose-1-phosphate, a strong glycating agent that causes DNA damage rather than a canonical yeast metabolite, suggests a damage-control function in hexose phosphate metabolism. Has also been shown to have O-methyltransferase activity that methylates glutamate residues of target proteins to form gamma-glutamyl methyl ester residues. Possibly methylates PCNA, suggesting it is involved in the DNA damage response.</text>
</comment>
<evidence type="ECO:0000256" key="13">
    <source>
        <dbReference type="RuleBase" id="RU367030"/>
    </source>
</evidence>
<sequence>MTSHSFKFILIYCVLLYETKMCQCKADDITIMDMVTPINASLSAFYKRSFAYYTVKDRLPRILTQTIDILVRHKDNIGDEYGKEAKEELKTVIGEMSKLKYEIQTNKTMRNIETDAPDAQFYNEYLAKQTNITYFSAIWLHTECYMYRRLRETFELTTHLKTYDPFRVQKQESFANSSEPMAQLGAYVLKLLNNASETKNTKEEFIKLLKLNLWGNKCDLSFTNGVVEDAGDPFQMLTNLESYILSDDSEKVWEAVSDLGHESQIIDIVVDNAGYEAFTDLCIADFIVSNGLAQSMRLYVKAIPWFVSDLMVFDFNWTLEQLRKSDDDNLRELGARWTDYVKNKVWTVVEDDFFTYPVDYSYMAEVRPKLYKQLSEAKFIIFKGDLNYRKLFGEKNWDPTTPCNVALQGFGPSKLCTLRTVKCHVICGLNGSVANRMERAEPNWMETGNYGLIQYTDKINPLA</sequence>
<keyword evidence="4" id="KW-0533">Nickel</keyword>
<evidence type="ECO:0000313" key="17">
    <source>
        <dbReference type="Proteomes" id="UP000801492"/>
    </source>
</evidence>
<organism evidence="16 17">
    <name type="scientific">Ignelater luminosus</name>
    <name type="common">Cucubano</name>
    <name type="synonym">Pyrophorus luminosus</name>
    <dbReference type="NCBI Taxonomy" id="2038154"/>
    <lineage>
        <taxon>Eukaryota</taxon>
        <taxon>Metazoa</taxon>
        <taxon>Ecdysozoa</taxon>
        <taxon>Arthropoda</taxon>
        <taxon>Hexapoda</taxon>
        <taxon>Insecta</taxon>
        <taxon>Pterygota</taxon>
        <taxon>Neoptera</taxon>
        <taxon>Endopterygota</taxon>
        <taxon>Coleoptera</taxon>
        <taxon>Polyphaga</taxon>
        <taxon>Elateriformia</taxon>
        <taxon>Elateroidea</taxon>
        <taxon>Elateridae</taxon>
        <taxon>Agrypninae</taxon>
        <taxon>Pyrophorini</taxon>
        <taxon>Ignelater</taxon>
    </lineage>
</organism>
<dbReference type="EC" id="2.1.1.-" evidence="13"/>
<dbReference type="Pfam" id="PF01937">
    <property type="entry name" value="ARMT1-like_dom"/>
    <property type="match status" value="1"/>
</dbReference>
<comment type="similarity">
    <text evidence="3 13">Belongs to the damage-control phosphatase family. Sugar phosphate phosphatase III subfamily.</text>
</comment>
<dbReference type="Gene3D" id="3.40.50.10880">
    <property type="entry name" value="Uncharacterised protein PF01937, DUF89, domain 3"/>
    <property type="match status" value="1"/>
</dbReference>
<feature type="signal peptide" evidence="14">
    <location>
        <begin position="1"/>
        <end position="24"/>
    </location>
</feature>
<evidence type="ECO:0000256" key="8">
    <source>
        <dbReference type="ARBA" id="ARBA00022723"/>
    </source>
</evidence>
<name>A0A8K0GJT0_IGNLU</name>
<keyword evidence="8 13" id="KW-0479">Metal-binding</keyword>
<gene>
    <name evidence="16" type="ORF">ILUMI_05766</name>
</gene>
<evidence type="ECO:0000259" key="15">
    <source>
        <dbReference type="Pfam" id="PF01937"/>
    </source>
</evidence>
<evidence type="ECO:0000256" key="2">
    <source>
        <dbReference type="ARBA" id="ARBA00001326"/>
    </source>
</evidence>
<comment type="domain">
    <text evidence="13">Subfamily III proteins have a conserved RTxK motif about 40-50 residues from the C-terminus; the threonine may be replaced by serine or cysteine.</text>
</comment>
<evidence type="ECO:0000256" key="11">
    <source>
        <dbReference type="ARBA" id="ARBA00045980"/>
    </source>
</evidence>
<keyword evidence="10 13" id="KW-0464">Manganese</keyword>
<dbReference type="GO" id="GO:0032259">
    <property type="term" value="P:methylation"/>
    <property type="evidence" value="ECO:0007669"/>
    <property type="project" value="UniProtKB-KW"/>
</dbReference>
<keyword evidence="5 13" id="KW-0489">Methyltransferase</keyword>
<dbReference type="OrthoDB" id="541375at2759"/>
<dbReference type="GO" id="GO:0006974">
    <property type="term" value="P:DNA damage response"/>
    <property type="evidence" value="ECO:0007669"/>
    <property type="project" value="TreeGrafter"/>
</dbReference>